<keyword evidence="4" id="KW-1185">Reference proteome</keyword>
<evidence type="ECO:0000313" key="3">
    <source>
        <dbReference type="EMBL" id="EGT45566.1"/>
    </source>
</evidence>
<feature type="coiled-coil region" evidence="1">
    <location>
        <begin position="34"/>
        <end position="85"/>
    </location>
</feature>
<organism evidence="4">
    <name type="scientific">Caenorhabditis brenneri</name>
    <name type="common">Nematode worm</name>
    <dbReference type="NCBI Taxonomy" id="135651"/>
    <lineage>
        <taxon>Eukaryota</taxon>
        <taxon>Metazoa</taxon>
        <taxon>Ecdysozoa</taxon>
        <taxon>Nematoda</taxon>
        <taxon>Chromadorea</taxon>
        <taxon>Rhabditida</taxon>
        <taxon>Rhabditina</taxon>
        <taxon>Rhabditomorpha</taxon>
        <taxon>Rhabditoidea</taxon>
        <taxon>Rhabditidae</taxon>
        <taxon>Peloderinae</taxon>
        <taxon>Caenorhabditis</taxon>
    </lineage>
</organism>
<feature type="signal peptide" evidence="2">
    <location>
        <begin position="1"/>
        <end position="22"/>
    </location>
</feature>
<dbReference type="EMBL" id="GL379789">
    <property type="protein sequence ID" value="EGT45566.1"/>
    <property type="molecule type" value="Genomic_DNA"/>
</dbReference>
<dbReference type="AlphaFoldDB" id="G0MC59"/>
<dbReference type="Gene3D" id="1.20.120.20">
    <property type="entry name" value="Apolipoprotein"/>
    <property type="match status" value="1"/>
</dbReference>
<reference evidence="4" key="1">
    <citation type="submission" date="2011-07" db="EMBL/GenBank/DDBJ databases">
        <authorList>
            <consortium name="Caenorhabditis brenneri Sequencing and Analysis Consortium"/>
            <person name="Wilson R.K."/>
        </authorList>
    </citation>
    <scope>NUCLEOTIDE SEQUENCE [LARGE SCALE GENOMIC DNA]</scope>
    <source>
        <strain evidence="4">PB2801</strain>
    </source>
</reference>
<protein>
    <submittedName>
        <fullName evidence="3">Uncharacterized protein</fullName>
    </submittedName>
</protein>
<dbReference type="Proteomes" id="UP000008068">
    <property type="component" value="Unassembled WGS sequence"/>
</dbReference>
<name>G0MC59_CAEBE</name>
<gene>
    <name evidence="3" type="ORF">CAEBREN_04771</name>
</gene>
<sequence>MKLQFTLPILIILLAIVGHSVAQNDDDDIKTELGKQLREQLDQLLEKMKDAIGRYQIKEIRQKLKDMRQDAIEKIKERIQEQKDKFNGTVEANP</sequence>
<dbReference type="InParanoid" id="G0MC59"/>
<dbReference type="HOGENOM" id="CLU_2388149_0_0_1"/>
<evidence type="ECO:0000256" key="2">
    <source>
        <dbReference type="SAM" id="SignalP"/>
    </source>
</evidence>
<evidence type="ECO:0000256" key="1">
    <source>
        <dbReference type="SAM" id="Coils"/>
    </source>
</evidence>
<dbReference type="OrthoDB" id="6422928at2759"/>
<proteinExistence type="predicted"/>
<accession>G0MC59</accession>
<evidence type="ECO:0000313" key="4">
    <source>
        <dbReference type="Proteomes" id="UP000008068"/>
    </source>
</evidence>
<keyword evidence="2" id="KW-0732">Signal</keyword>
<keyword evidence="1" id="KW-0175">Coiled coil</keyword>
<feature type="chain" id="PRO_5003403294" evidence="2">
    <location>
        <begin position="23"/>
        <end position="94"/>
    </location>
</feature>